<evidence type="ECO:0000256" key="2">
    <source>
        <dbReference type="ARBA" id="ARBA00004123"/>
    </source>
</evidence>
<dbReference type="STRING" id="307972.A0A2G8L530"/>
<dbReference type="FunFam" id="3.30.470.30:FF:000003">
    <property type="entry name" value="DNA ligase"/>
    <property type="match status" value="1"/>
</dbReference>
<feature type="region of interest" description="Disordered" evidence="17">
    <location>
        <begin position="475"/>
        <end position="497"/>
    </location>
</feature>
<evidence type="ECO:0000256" key="4">
    <source>
        <dbReference type="ARBA" id="ARBA00022598"/>
    </source>
</evidence>
<dbReference type="PROSITE" id="PS50172">
    <property type="entry name" value="BRCT"/>
    <property type="match status" value="1"/>
</dbReference>
<keyword evidence="6" id="KW-0235">DNA replication</keyword>
<keyword evidence="12 15" id="KW-0234">DNA repair</keyword>
<keyword evidence="13" id="KW-0131">Cell cycle</keyword>
<dbReference type="Pfam" id="PF01068">
    <property type="entry name" value="DNA_ligase_A_M"/>
    <property type="match status" value="1"/>
</dbReference>
<dbReference type="Gene3D" id="3.30.470.30">
    <property type="entry name" value="DNA ligase/mRNA capping enzyme"/>
    <property type="match status" value="1"/>
</dbReference>
<dbReference type="InterPro" id="IPR036599">
    <property type="entry name" value="DNA_ligase_N_sf"/>
</dbReference>
<evidence type="ECO:0000259" key="18">
    <source>
        <dbReference type="PROSITE" id="PS50160"/>
    </source>
</evidence>
<dbReference type="PROSITE" id="PS50160">
    <property type="entry name" value="DNA_LIGASE_A3"/>
    <property type="match status" value="1"/>
</dbReference>
<dbReference type="Pfam" id="PF16759">
    <property type="entry name" value="LIG3_BRCT"/>
    <property type="match status" value="1"/>
</dbReference>
<sequence>MVTDLEQGDVSETVRKFFVESTGITPTKKSSLTLQEVDAFLDRLVPLTREQEQQAELARMTRKCTSNDLKMLIRLIKHDLRINSGSKHILEALDPHAYEAFQASRNLRDVVDRVLSNRDANGVPGMNKKLSVRANLMTPVLPMLAEACKSVGQAISKCPNGMYSEIKYDGERVQIHKQGDDFQYFSRSLKQVLPHKVAHIKDYLPKACPHGNNVILDSEILMVDTNGKILPFGTLGIHKKSAFQDANACLFVFDCIHFNGENLMDKPLKERRKVLEQNMTPIPNRIMFSEMEFIKEADDLSAMIRNVIKEGLEGLVLKDVNGVYEPGKRHWLKVKKDYLSQGAMADSADLLVLGAHYGTGNKGGMMSVFLMGVHDPVTDKFYTVTKCGNGLDDETLAKVNKELQVVKISKNMGKVPSWLKINKSQVPDFVVQDPRVKHKVNCMCACSISFPALSIFESTCLGNNRSGILQIGHSHRRRNLHQVPESDENRDDKDFTTATNLPRLKVLFKKSKEETDVGALLPGSSNSNNSNKRPKTGNTKTEASPAKKQKTSNTKTEASPAKKQTSANISSPKKEPKEINSGPSLSPSPANQEKPLCKYGASCYQKNPEHRRKYSHDATNGGKSLGLPNVFTGMVIHVPKGTQHEEKLKRYIIAYDGDAVDDLGKSNATHVVCDGHGKPDSEQKLVTSKWLWKCIEKRTLVPE</sequence>
<dbReference type="GO" id="GO:0006273">
    <property type="term" value="P:lagging strand elongation"/>
    <property type="evidence" value="ECO:0007669"/>
    <property type="project" value="TreeGrafter"/>
</dbReference>
<dbReference type="InterPro" id="IPR050191">
    <property type="entry name" value="ATP-dep_DNA_ligase"/>
</dbReference>
<dbReference type="Pfam" id="PF04679">
    <property type="entry name" value="DNA_ligase_A_C"/>
    <property type="match status" value="1"/>
</dbReference>
<dbReference type="PANTHER" id="PTHR45674">
    <property type="entry name" value="DNA LIGASE 1/3 FAMILY MEMBER"/>
    <property type="match status" value="1"/>
</dbReference>
<keyword evidence="9 15" id="KW-0227">DNA damage</keyword>
<dbReference type="PROSITE" id="PS00697">
    <property type="entry name" value="DNA_LIGASE_A1"/>
    <property type="match status" value="1"/>
</dbReference>
<dbReference type="InterPro" id="IPR016059">
    <property type="entry name" value="DNA_ligase_ATP-dep_CS"/>
</dbReference>
<dbReference type="Gene3D" id="3.40.50.10190">
    <property type="entry name" value="BRCT domain"/>
    <property type="match status" value="1"/>
</dbReference>
<evidence type="ECO:0000256" key="16">
    <source>
        <dbReference type="RuleBase" id="RU004196"/>
    </source>
</evidence>
<dbReference type="SUPFAM" id="SSF50249">
    <property type="entry name" value="Nucleic acid-binding proteins"/>
    <property type="match status" value="1"/>
</dbReference>
<dbReference type="Proteomes" id="UP000230750">
    <property type="component" value="Unassembled WGS sequence"/>
</dbReference>
<evidence type="ECO:0000256" key="17">
    <source>
        <dbReference type="SAM" id="MobiDB-lite"/>
    </source>
</evidence>
<dbReference type="GO" id="GO:0006302">
    <property type="term" value="P:double-strand break repair"/>
    <property type="evidence" value="ECO:0007669"/>
    <property type="project" value="TreeGrafter"/>
</dbReference>
<evidence type="ECO:0000256" key="9">
    <source>
        <dbReference type="ARBA" id="ARBA00022763"/>
    </source>
</evidence>
<dbReference type="GO" id="GO:0005524">
    <property type="term" value="F:ATP binding"/>
    <property type="evidence" value="ECO:0007669"/>
    <property type="project" value="UniProtKB-KW"/>
</dbReference>
<dbReference type="GO" id="GO:0003910">
    <property type="term" value="F:DNA ligase (ATP) activity"/>
    <property type="evidence" value="ECO:0007669"/>
    <property type="project" value="UniProtKB-EC"/>
</dbReference>
<comment type="subcellular location">
    <subcellularLocation>
        <location evidence="2">Nucleus</location>
    </subcellularLocation>
</comment>
<keyword evidence="5" id="KW-0132">Cell division</keyword>
<dbReference type="SUPFAM" id="SSF52113">
    <property type="entry name" value="BRCT domain"/>
    <property type="match status" value="1"/>
</dbReference>
<proteinExistence type="inferred from homology"/>
<dbReference type="GO" id="GO:0051301">
    <property type="term" value="P:cell division"/>
    <property type="evidence" value="ECO:0007669"/>
    <property type="project" value="UniProtKB-KW"/>
</dbReference>
<evidence type="ECO:0000259" key="19">
    <source>
        <dbReference type="PROSITE" id="PS50172"/>
    </source>
</evidence>
<comment type="caution">
    <text evidence="20">The sequence shown here is derived from an EMBL/GenBank/DDBJ whole genome shotgun (WGS) entry which is preliminary data.</text>
</comment>
<protein>
    <recommendedName>
        <fullName evidence="15">DNA ligase</fullName>
        <ecNumber evidence="15">6.5.1.1</ecNumber>
    </recommendedName>
</protein>
<accession>A0A2G8L530</accession>
<feature type="compositionally biased region" description="Polar residues" evidence="17">
    <location>
        <begin position="581"/>
        <end position="591"/>
    </location>
</feature>
<feature type="domain" description="ATP-dependent DNA ligase family profile" evidence="18">
    <location>
        <begin position="241"/>
        <end position="375"/>
    </location>
</feature>
<evidence type="ECO:0000313" key="20">
    <source>
        <dbReference type="EMBL" id="PIK55364.1"/>
    </source>
</evidence>
<evidence type="ECO:0000256" key="5">
    <source>
        <dbReference type="ARBA" id="ARBA00022618"/>
    </source>
</evidence>
<dbReference type="InterPro" id="IPR001357">
    <property type="entry name" value="BRCT_dom"/>
</dbReference>
<dbReference type="Gene3D" id="1.10.3260.10">
    <property type="entry name" value="DNA ligase, ATP-dependent, N-terminal domain"/>
    <property type="match status" value="1"/>
</dbReference>
<dbReference type="NCBIfam" id="TIGR00574">
    <property type="entry name" value="dnl1"/>
    <property type="match status" value="1"/>
</dbReference>
<evidence type="ECO:0000256" key="13">
    <source>
        <dbReference type="ARBA" id="ARBA00023306"/>
    </source>
</evidence>
<evidence type="ECO:0000256" key="7">
    <source>
        <dbReference type="ARBA" id="ARBA00022723"/>
    </source>
</evidence>
<keyword evidence="4 15" id="KW-0436">Ligase</keyword>
<dbReference type="Pfam" id="PF10283">
    <property type="entry name" value="zf-CCHH"/>
    <property type="match status" value="1"/>
</dbReference>
<comment type="catalytic activity">
    <reaction evidence="14 15">
        <text>ATP + (deoxyribonucleotide)n-3'-hydroxyl + 5'-phospho-(deoxyribonucleotide)m = (deoxyribonucleotide)n+m + AMP + diphosphate.</text>
        <dbReference type="EC" id="6.5.1.1"/>
    </reaction>
</comment>
<dbReference type="InterPro" id="IPR012340">
    <property type="entry name" value="NA-bd_OB-fold"/>
</dbReference>
<evidence type="ECO:0000256" key="1">
    <source>
        <dbReference type="ARBA" id="ARBA00001946"/>
    </source>
</evidence>
<dbReference type="SUPFAM" id="SSF117018">
    <property type="entry name" value="ATP-dependent DNA ligase DNA-binding domain"/>
    <property type="match status" value="1"/>
</dbReference>
<dbReference type="GO" id="GO:0070421">
    <property type="term" value="C:DNA ligase III-XRCC1 complex"/>
    <property type="evidence" value="ECO:0007669"/>
    <property type="project" value="TreeGrafter"/>
</dbReference>
<comment type="similarity">
    <text evidence="3 16">Belongs to the ATP-dependent DNA ligase family.</text>
</comment>
<evidence type="ECO:0000256" key="15">
    <source>
        <dbReference type="RuleBase" id="RU000617"/>
    </source>
</evidence>
<dbReference type="Pfam" id="PF04675">
    <property type="entry name" value="DNA_ligase_A_N"/>
    <property type="match status" value="1"/>
</dbReference>
<evidence type="ECO:0000256" key="11">
    <source>
        <dbReference type="ARBA" id="ARBA00023172"/>
    </source>
</evidence>
<keyword evidence="7" id="KW-0479">Metal-binding</keyword>
<feature type="domain" description="BRCT" evidence="19">
    <location>
        <begin position="626"/>
        <end position="703"/>
    </location>
</feature>
<dbReference type="InterPro" id="IPR012308">
    <property type="entry name" value="DNA_ligase_ATP-dep_N"/>
</dbReference>
<dbReference type="CDD" id="cd07902">
    <property type="entry name" value="Adenylation_DNA_ligase_III"/>
    <property type="match status" value="1"/>
</dbReference>
<gene>
    <name evidence="20" type="ORF">BSL78_07734</name>
</gene>
<comment type="cofactor">
    <cofactor evidence="1">
        <name>Mg(2+)</name>
        <dbReference type="ChEBI" id="CHEBI:18420"/>
    </cofactor>
</comment>
<dbReference type="InterPro" id="IPR000977">
    <property type="entry name" value="DNA_ligase_ATP-dep"/>
</dbReference>
<evidence type="ECO:0000256" key="10">
    <source>
        <dbReference type="ARBA" id="ARBA00022840"/>
    </source>
</evidence>
<evidence type="ECO:0000256" key="8">
    <source>
        <dbReference type="ARBA" id="ARBA00022741"/>
    </source>
</evidence>
<keyword evidence="11 15" id="KW-0233">DNA recombination</keyword>
<dbReference type="GO" id="GO:0046872">
    <property type="term" value="F:metal ion binding"/>
    <property type="evidence" value="ECO:0007669"/>
    <property type="project" value="UniProtKB-KW"/>
</dbReference>
<dbReference type="InterPro" id="IPR012309">
    <property type="entry name" value="DNA_ligase_ATP-dep_C"/>
</dbReference>
<feature type="region of interest" description="Disordered" evidence="17">
    <location>
        <begin position="517"/>
        <end position="593"/>
    </location>
</feature>
<keyword evidence="8 15" id="KW-0547">Nucleotide-binding</keyword>
<name>A0A2G8L530_STIJA</name>
<dbReference type="EC" id="6.5.1.1" evidence="15"/>
<dbReference type="GO" id="GO:0071897">
    <property type="term" value="P:DNA biosynthetic process"/>
    <property type="evidence" value="ECO:0007669"/>
    <property type="project" value="InterPro"/>
</dbReference>
<organism evidence="20 21">
    <name type="scientific">Stichopus japonicus</name>
    <name type="common">Sea cucumber</name>
    <dbReference type="NCBI Taxonomy" id="307972"/>
    <lineage>
        <taxon>Eukaryota</taxon>
        <taxon>Metazoa</taxon>
        <taxon>Echinodermata</taxon>
        <taxon>Eleutherozoa</taxon>
        <taxon>Echinozoa</taxon>
        <taxon>Holothuroidea</taxon>
        <taxon>Aspidochirotacea</taxon>
        <taxon>Aspidochirotida</taxon>
        <taxon>Stichopodidae</taxon>
        <taxon>Apostichopus</taxon>
    </lineage>
</organism>
<evidence type="ECO:0000313" key="21">
    <source>
        <dbReference type="Proteomes" id="UP000230750"/>
    </source>
</evidence>
<dbReference type="Gene3D" id="3.30.1490.70">
    <property type="match status" value="1"/>
</dbReference>
<evidence type="ECO:0000256" key="6">
    <source>
        <dbReference type="ARBA" id="ARBA00022705"/>
    </source>
</evidence>
<keyword evidence="21" id="KW-1185">Reference proteome</keyword>
<keyword evidence="10 15" id="KW-0067">ATP-binding</keyword>
<dbReference type="SMART" id="SM00292">
    <property type="entry name" value="BRCT"/>
    <property type="match status" value="1"/>
</dbReference>
<dbReference type="OrthoDB" id="206088at2759"/>
<dbReference type="InterPro" id="IPR012310">
    <property type="entry name" value="DNA_ligase_ATP-dep_cent"/>
</dbReference>
<dbReference type="PROSITE" id="PS00333">
    <property type="entry name" value="DNA_LIGASE_A2"/>
    <property type="match status" value="1"/>
</dbReference>
<reference evidence="20 21" key="1">
    <citation type="journal article" date="2017" name="PLoS Biol.">
        <title>The sea cucumber genome provides insights into morphological evolution and visceral regeneration.</title>
        <authorList>
            <person name="Zhang X."/>
            <person name="Sun L."/>
            <person name="Yuan J."/>
            <person name="Sun Y."/>
            <person name="Gao Y."/>
            <person name="Zhang L."/>
            <person name="Li S."/>
            <person name="Dai H."/>
            <person name="Hamel J.F."/>
            <person name="Liu C."/>
            <person name="Yu Y."/>
            <person name="Liu S."/>
            <person name="Lin W."/>
            <person name="Guo K."/>
            <person name="Jin S."/>
            <person name="Xu P."/>
            <person name="Storey K.B."/>
            <person name="Huan P."/>
            <person name="Zhang T."/>
            <person name="Zhou Y."/>
            <person name="Zhang J."/>
            <person name="Lin C."/>
            <person name="Li X."/>
            <person name="Xing L."/>
            <person name="Huo D."/>
            <person name="Sun M."/>
            <person name="Wang L."/>
            <person name="Mercier A."/>
            <person name="Li F."/>
            <person name="Yang H."/>
            <person name="Xiang J."/>
        </authorList>
    </citation>
    <scope>NUCLEOTIDE SEQUENCE [LARGE SCALE GENOMIC DNA]</scope>
    <source>
        <strain evidence="20">Shaxun</strain>
        <tissue evidence="20">Muscle</tissue>
    </source>
</reference>
<feature type="compositionally biased region" description="Polar residues" evidence="17">
    <location>
        <begin position="551"/>
        <end position="571"/>
    </location>
</feature>
<evidence type="ECO:0000256" key="14">
    <source>
        <dbReference type="ARBA" id="ARBA00034003"/>
    </source>
</evidence>
<dbReference type="AlphaFoldDB" id="A0A2G8L530"/>
<dbReference type="InterPro" id="IPR031916">
    <property type="entry name" value="LIG3_BRCT"/>
</dbReference>
<dbReference type="PANTHER" id="PTHR45674:SF9">
    <property type="entry name" value="DNA LIGASE 3"/>
    <property type="match status" value="1"/>
</dbReference>
<evidence type="ECO:0000256" key="3">
    <source>
        <dbReference type="ARBA" id="ARBA00007572"/>
    </source>
</evidence>
<dbReference type="InterPro" id="IPR019406">
    <property type="entry name" value="APLF_PBZ"/>
</dbReference>
<dbReference type="EMBL" id="MRZV01000218">
    <property type="protein sequence ID" value="PIK55364.1"/>
    <property type="molecule type" value="Genomic_DNA"/>
</dbReference>
<dbReference type="Gene3D" id="2.40.50.140">
    <property type="entry name" value="Nucleic acid-binding proteins"/>
    <property type="match status" value="1"/>
</dbReference>
<dbReference type="InterPro" id="IPR036420">
    <property type="entry name" value="BRCT_dom_sf"/>
</dbReference>
<dbReference type="GO" id="GO:0006310">
    <property type="term" value="P:DNA recombination"/>
    <property type="evidence" value="ECO:0007669"/>
    <property type="project" value="UniProtKB-KW"/>
</dbReference>
<evidence type="ECO:0000256" key="12">
    <source>
        <dbReference type="ARBA" id="ARBA00023204"/>
    </source>
</evidence>
<dbReference type="GO" id="GO:0003677">
    <property type="term" value="F:DNA binding"/>
    <property type="evidence" value="ECO:0007669"/>
    <property type="project" value="InterPro"/>
</dbReference>
<dbReference type="SUPFAM" id="SSF56091">
    <property type="entry name" value="DNA ligase/mRNA capping enzyme, catalytic domain"/>
    <property type="match status" value="1"/>
</dbReference>